<protein>
    <submittedName>
        <fullName evidence="1">DUF1573 domain-containing protein</fullName>
    </submittedName>
</protein>
<reference evidence="1" key="1">
    <citation type="submission" date="2022-02" db="EMBL/GenBank/DDBJ databases">
        <title>Paenibacillus sp. MBLB1832 Whole Genome Shotgun Sequencing.</title>
        <authorList>
            <person name="Hwang C.Y."/>
            <person name="Cho E.-S."/>
            <person name="Seo M.-J."/>
        </authorList>
    </citation>
    <scope>NUCLEOTIDE SEQUENCE</scope>
    <source>
        <strain evidence="1">MBLB1832</strain>
    </source>
</reference>
<accession>A0AA96LNJ2</accession>
<dbReference type="KEGG" id="proo:MJB10_25105"/>
<evidence type="ECO:0000313" key="2">
    <source>
        <dbReference type="Proteomes" id="UP001304650"/>
    </source>
</evidence>
<dbReference type="AlphaFoldDB" id="A0AA96LNJ2"/>
<dbReference type="EMBL" id="CP130319">
    <property type="protein sequence ID" value="WNR44309.1"/>
    <property type="molecule type" value="Genomic_DNA"/>
</dbReference>
<dbReference type="RefSeq" id="WP_314799814.1">
    <property type="nucleotide sequence ID" value="NZ_CP130319.1"/>
</dbReference>
<organism evidence="1 2">
    <name type="scientific">Paenibacillus roseopurpureus</name>
    <dbReference type="NCBI Taxonomy" id="2918901"/>
    <lineage>
        <taxon>Bacteria</taxon>
        <taxon>Bacillati</taxon>
        <taxon>Bacillota</taxon>
        <taxon>Bacilli</taxon>
        <taxon>Bacillales</taxon>
        <taxon>Paenibacillaceae</taxon>
        <taxon>Paenibacillus</taxon>
    </lineage>
</organism>
<sequence>MSSLTLKQFQDQVSELLLRHRSLLDVLSKFQQSGAAANRSVVKSITECGCIQIHAAKQEYHPEMTLDEAKHVLGTHVSGHLCEQCTEVVSNELGRNLFYMSALSNLLDINLEQVVDKESKKCTTLGLFNMS</sequence>
<gene>
    <name evidence="1" type="ORF">MJB10_25105</name>
</gene>
<dbReference type="Proteomes" id="UP001304650">
    <property type="component" value="Chromosome"/>
</dbReference>
<proteinExistence type="predicted"/>
<keyword evidence="2" id="KW-1185">Reference proteome</keyword>
<name>A0AA96LNJ2_9BACL</name>
<evidence type="ECO:0000313" key="1">
    <source>
        <dbReference type="EMBL" id="WNR44309.1"/>
    </source>
</evidence>